<dbReference type="NCBIfam" id="NF012161">
    <property type="entry name" value="bla_class_D_main"/>
    <property type="match status" value="1"/>
</dbReference>
<evidence type="ECO:0000313" key="10">
    <source>
        <dbReference type="Proteomes" id="UP000503483"/>
    </source>
</evidence>
<organism evidence="9 10">
    <name type="scientific">Arcobacter acticola</name>
    <dbReference type="NCBI Taxonomy" id="1849015"/>
    <lineage>
        <taxon>Bacteria</taxon>
        <taxon>Pseudomonadati</taxon>
        <taxon>Campylobacterota</taxon>
        <taxon>Epsilonproteobacteria</taxon>
        <taxon>Campylobacterales</taxon>
        <taxon>Arcobacteraceae</taxon>
        <taxon>Arcobacter</taxon>
    </lineage>
</organism>
<reference evidence="9 10" key="1">
    <citation type="submission" date="2019-08" db="EMBL/GenBank/DDBJ databases">
        <title>Complete genome sequence of Arcobacter acticola.</title>
        <authorList>
            <person name="Miller W."/>
        </authorList>
    </citation>
    <scope>NUCLEOTIDE SEQUENCE [LARGE SCALE GENOMIC DNA]</scope>
    <source>
        <strain evidence="9 10">KCTC 52212</strain>
    </source>
</reference>
<dbReference type="RefSeq" id="WP_172126659.1">
    <property type="nucleotide sequence ID" value="NZ_CP042652.1"/>
</dbReference>
<evidence type="ECO:0000256" key="6">
    <source>
        <dbReference type="PIRSR" id="PIRSR602137-50"/>
    </source>
</evidence>
<keyword evidence="4 7" id="KW-0378">Hydrolase</keyword>
<dbReference type="InterPro" id="IPR002137">
    <property type="entry name" value="Beta-lactam_class-D_AS"/>
</dbReference>
<feature type="active site" description="Acyl-ester intermediate" evidence="6">
    <location>
        <position position="70"/>
    </location>
</feature>
<comment type="catalytic activity">
    <reaction evidence="7">
        <text>a beta-lactam + H2O = a substituted beta-amino acid</text>
        <dbReference type="Rhea" id="RHEA:20401"/>
        <dbReference type="ChEBI" id="CHEBI:15377"/>
        <dbReference type="ChEBI" id="CHEBI:35627"/>
        <dbReference type="ChEBI" id="CHEBI:140347"/>
        <dbReference type="EC" id="3.5.2.6"/>
    </reaction>
</comment>
<dbReference type="Gene3D" id="3.40.710.10">
    <property type="entry name" value="DD-peptidase/beta-lactamase superfamily"/>
    <property type="match status" value="1"/>
</dbReference>
<dbReference type="Pfam" id="PF00905">
    <property type="entry name" value="Transpeptidase"/>
    <property type="match status" value="1"/>
</dbReference>
<protein>
    <recommendedName>
        <fullName evidence="2 7">Beta-lactamase</fullName>
        <ecNumber evidence="2 7">3.5.2.6</ecNumber>
    </recommendedName>
</protein>
<comment type="similarity">
    <text evidence="1 7">Belongs to the class-D beta-lactamase family.</text>
</comment>
<dbReference type="AlphaFoldDB" id="A0A6M8F188"/>
<name>A0A6M8F188_9BACT</name>
<evidence type="ECO:0000259" key="8">
    <source>
        <dbReference type="Pfam" id="PF00905"/>
    </source>
</evidence>
<proteinExistence type="inferred from homology"/>
<evidence type="ECO:0000256" key="3">
    <source>
        <dbReference type="ARBA" id="ARBA00022729"/>
    </source>
</evidence>
<feature type="domain" description="Penicillin-binding protein transpeptidase" evidence="8">
    <location>
        <begin position="57"/>
        <end position="256"/>
    </location>
</feature>
<dbReference type="InterPro" id="IPR012338">
    <property type="entry name" value="Beta-lactam/transpept-like"/>
</dbReference>
<gene>
    <name evidence="9" type="ORF">AACT_1959</name>
</gene>
<dbReference type="GO" id="GO:0008800">
    <property type="term" value="F:beta-lactamase activity"/>
    <property type="evidence" value="ECO:0007669"/>
    <property type="project" value="UniProtKB-UniRule"/>
</dbReference>
<dbReference type="GO" id="GO:0017001">
    <property type="term" value="P:antibiotic catabolic process"/>
    <property type="evidence" value="ECO:0007669"/>
    <property type="project" value="InterPro"/>
</dbReference>
<keyword evidence="3" id="KW-0732">Signal</keyword>
<dbReference type="Proteomes" id="UP000503483">
    <property type="component" value="Chromosome"/>
</dbReference>
<dbReference type="SUPFAM" id="SSF56601">
    <property type="entry name" value="beta-lactamase/transpeptidase-like"/>
    <property type="match status" value="1"/>
</dbReference>
<evidence type="ECO:0000256" key="2">
    <source>
        <dbReference type="ARBA" id="ARBA00012865"/>
    </source>
</evidence>
<sequence length="264" mass="30751">MSIKINLSKIKLFLFITFVFNSFLMASDSDLENIFKNKNIEGTLVLESLNTKKFYIYNEKRAETLLSPASTFKIPHTLMALNEGVIRADSIIFWDKTDKGMTPWNKDQTLESAFKLSCVWCYKEFTLKIAASKYKEYLEKLNYGNKAIGQDVSDFWLDGSLKITAFEQVHFLKKLYKNDLPFEIENINTLKNIMIEEKNENFILRAKSGWSTRFESESGWYVGYIETKDDVWFFATNIITHGMKDLPLRKEITMEALKIKGIIN</sequence>
<feature type="modified residue" description="N6-carboxylysine" evidence="6">
    <location>
        <position position="73"/>
    </location>
</feature>
<dbReference type="GO" id="GO:0046677">
    <property type="term" value="P:response to antibiotic"/>
    <property type="evidence" value="ECO:0007669"/>
    <property type="project" value="UniProtKB-UniRule"/>
</dbReference>
<evidence type="ECO:0000256" key="4">
    <source>
        <dbReference type="ARBA" id="ARBA00022801"/>
    </source>
</evidence>
<dbReference type="KEGG" id="paco:AACT_1959"/>
<accession>A0A6M8F188</accession>
<evidence type="ECO:0000313" key="9">
    <source>
        <dbReference type="EMBL" id="QKE29104.1"/>
    </source>
</evidence>
<evidence type="ECO:0000256" key="7">
    <source>
        <dbReference type="RuleBase" id="RU361140"/>
    </source>
</evidence>
<dbReference type="InterPro" id="IPR001460">
    <property type="entry name" value="PCN-bd_Tpept"/>
</dbReference>
<dbReference type="GO" id="GO:0008658">
    <property type="term" value="F:penicillin binding"/>
    <property type="evidence" value="ECO:0007669"/>
    <property type="project" value="InterPro"/>
</dbReference>
<keyword evidence="5 7" id="KW-0046">Antibiotic resistance</keyword>
<evidence type="ECO:0000256" key="5">
    <source>
        <dbReference type="ARBA" id="ARBA00023251"/>
    </source>
</evidence>
<evidence type="ECO:0000256" key="1">
    <source>
        <dbReference type="ARBA" id="ARBA00007898"/>
    </source>
</evidence>
<dbReference type="EMBL" id="CP042652">
    <property type="protein sequence ID" value="QKE29104.1"/>
    <property type="molecule type" value="Genomic_DNA"/>
</dbReference>
<dbReference type="PROSITE" id="PS00337">
    <property type="entry name" value="BETA_LACTAMASE_D"/>
    <property type="match status" value="1"/>
</dbReference>
<keyword evidence="10" id="KW-1185">Reference proteome</keyword>
<dbReference type="EC" id="3.5.2.6" evidence="2 7"/>